<sequence>MANFIDYVKANTEQSFADLPLNEVDIACLNELGYLPLGEWLQQPSLTRDSLCLKDYLDKEALVHFKHDFLVTKERLLLLESLLSSQRFADLSLSCYVNEVSPEFERQFAAMVLSLPSLKHTQVIFRGTDDSLIGWQEDFRMTYMREIPAQRMASRYLADFLKDFDGQAVVSGHSKGGNLAVYASSHLLSSYQEKISAVYMLDAPGLHQSVLSSFGYGNIQSKILAIRPKESIVGIMLRAGVDAKIVDSVSFGINQHNVANWQVDLQLGQFIKVSKGTDFSIALEKTFQTWNEELSSQELKIFFDTFFNLFMDNGIDSLNDFLGRNRDIPQKLGHVMTDYFQDLDDDKRRLMRKSLAVLVSHFAGHSLKNTKDNVSRQLPDFLKNLKLPNKK</sequence>
<protein>
    <submittedName>
        <fullName evidence="1">DUF2974 domain-containing protein</fullName>
    </submittedName>
</protein>
<dbReference type="Proteomes" id="UP000532121">
    <property type="component" value="Unassembled WGS sequence"/>
</dbReference>
<dbReference type="Pfam" id="PF11187">
    <property type="entry name" value="Mbeg1-like"/>
    <property type="match status" value="1"/>
</dbReference>
<accession>A0A7X9QGV0</accession>
<dbReference type="RefSeq" id="WP_193523978.1">
    <property type="nucleotide sequence ID" value="NZ_JABASA010000025.1"/>
</dbReference>
<dbReference type="SUPFAM" id="SSF53474">
    <property type="entry name" value="alpha/beta-Hydrolases"/>
    <property type="match status" value="1"/>
</dbReference>
<comment type="caution">
    <text evidence="1">The sequence shown here is derived from an EMBL/GenBank/DDBJ whole genome shotgun (WGS) entry which is preliminary data.</text>
</comment>
<name>A0A7X9QGV0_STRRT</name>
<proteinExistence type="predicted"/>
<reference evidence="1 2" key="1">
    <citation type="submission" date="2020-04" db="EMBL/GenBank/DDBJ databases">
        <title>MicrobeNet Type strains.</title>
        <authorList>
            <person name="Nicholson A.C."/>
        </authorList>
    </citation>
    <scope>NUCLEOTIDE SEQUENCE [LARGE SCALE GENOMIC DNA]</scope>
    <source>
        <strain evidence="1 2">DSM 22768</strain>
    </source>
</reference>
<dbReference type="EMBL" id="JABASA010000025">
    <property type="protein sequence ID" value="NMD49868.1"/>
    <property type="molecule type" value="Genomic_DNA"/>
</dbReference>
<dbReference type="InterPro" id="IPR029058">
    <property type="entry name" value="AB_hydrolase_fold"/>
</dbReference>
<evidence type="ECO:0000313" key="1">
    <source>
        <dbReference type="EMBL" id="NMD49868.1"/>
    </source>
</evidence>
<dbReference type="InterPro" id="IPR024499">
    <property type="entry name" value="Mbeg1-like"/>
</dbReference>
<evidence type="ECO:0000313" key="2">
    <source>
        <dbReference type="Proteomes" id="UP000532121"/>
    </source>
</evidence>
<organism evidence="1 2">
    <name type="scientific">Streptococcus ratti</name>
    <dbReference type="NCBI Taxonomy" id="1341"/>
    <lineage>
        <taxon>Bacteria</taxon>
        <taxon>Bacillati</taxon>
        <taxon>Bacillota</taxon>
        <taxon>Bacilli</taxon>
        <taxon>Lactobacillales</taxon>
        <taxon>Streptococcaceae</taxon>
        <taxon>Streptococcus</taxon>
    </lineage>
</organism>
<dbReference type="AlphaFoldDB" id="A0A7X9QGV0"/>
<gene>
    <name evidence="1" type="ORF">HHO37_09390</name>
</gene>